<protein>
    <recommendedName>
        <fullName evidence="2">SUI1 domain-containing protein</fullName>
    </recommendedName>
</protein>
<dbReference type="AlphaFoldDB" id="A0A8H6FDQ6"/>
<evidence type="ECO:0000256" key="1">
    <source>
        <dbReference type="SAM" id="MobiDB-lite"/>
    </source>
</evidence>
<dbReference type="InterPro" id="IPR001950">
    <property type="entry name" value="SUI1"/>
</dbReference>
<name>A0A8H6FDQ6_9LECA</name>
<evidence type="ECO:0000313" key="4">
    <source>
        <dbReference type="Proteomes" id="UP000578531"/>
    </source>
</evidence>
<dbReference type="SUPFAM" id="SSF55159">
    <property type="entry name" value="eIF1-like"/>
    <property type="match status" value="1"/>
</dbReference>
<dbReference type="PANTHER" id="PTHR12217:SF4">
    <property type="entry name" value="EUKARYOTIC TRANSLATION INITIATION FACTOR 2D"/>
    <property type="match status" value="1"/>
</dbReference>
<dbReference type="Pfam" id="PF25304">
    <property type="entry name" value="WHD_eIF2D"/>
    <property type="match status" value="1"/>
</dbReference>
<dbReference type="Pfam" id="PF26292">
    <property type="entry name" value="PUA_elF2D"/>
    <property type="match status" value="1"/>
</dbReference>
<dbReference type="Gene3D" id="3.10.400.20">
    <property type="match status" value="1"/>
</dbReference>
<dbReference type="Gene3D" id="3.30.780.10">
    <property type="entry name" value="SUI1-like domain"/>
    <property type="match status" value="1"/>
</dbReference>
<dbReference type="OrthoDB" id="199771at2759"/>
<dbReference type="GeneID" id="59294575"/>
<dbReference type="InterPro" id="IPR015947">
    <property type="entry name" value="PUA-like_sf"/>
</dbReference>
<dbReference type="PANTHER" id="PTHR12217">
    <property type="entry name" value="EUKARYOTIC TRANSLATION INITIATION FACTOR 2D"/>
    <property type="match status" value="1"/>
</dbReference>
<evidence type="ECO:0000313" key="3">
    <source>
        <dbReference type="EMBL" id="KAF6224600.1"/>
    </source>
</evidence>
<feature type="region of interest" description="Disordered" evidence="1">
    <location>
        <begin position="289"/>
        <end position="310"/>
    </location>
</feature>
<dbReference type="InterPro" id="IPR039759">
    <property type="entry name" value="eIF2D_SUI1"/>
</dbReference>
<dbReference type="InterPro" id="IPR048248">
    <property type="entry name" value="PUA_eIF2d-like"/>
</dbReference>
<dbReference type="RefSeq" id="XP_037158298.1">
    <property type="nucleotide sequence ID" value="XM_037314772.1"/>
</dbReference>
<dbReference type="SUPFAM" id="SSF88697">
    <property type="entry name" value="PUA domain-like"/>
    <property type="match status" value="1"/>
</dbReference>
<dbReference type="EMBL" id="JACCJC010000115">
    <property type="protein sequence ID" value="KAF6224600.1"/>
    <property type="molecule type" value="Genomic_DNA"/>
</dbReference>
<feature type="region of interest" description="Disordered" evidence="1">
    <location>
        <begin position="453"/>
        <end position="480"/>
    </location>
</feature>
<gene>
    <name evidence="3" type="ORF">HO173_012943</name>
</gene>
<dbReference type="FunFam" id="3.30.780.10:FF:000008">
    <property type="entry name" value="eukaryotic translation initiation factor 2D"/>
    <property type="match status" value="1"/>
</dbReference>
<dbReference type="InterPro" id="IPR057429">
    <property type="entry name" value="WH_eIF2D"/>
</dbReference>
<reference evidence="3 4" key="1">
    <citation type="journal article" date="2020" name="Genomics">
        <title>Complete, high-quality genomes from long-read metagenomic sequencing of two wolf lichen thalli reveals enigmatic genome architecture.</title>
        <authorList>
            <person name="McKenzie S.K."/>
            <person name="Walston R.F."/>
            <person name="Allen J.L."/>
        </authorList>
    </citation>
    <scope>NUCLEOTIDE SEQUENCE [LARGE SCALE GENOMIC DNA]</scope>
    <source>
        <strain evidence="3">WasteWater2</strain>
    </source>
</reference>
<dbReference type="GO" id="GO:0001731">
    <property type="term" value="P:formation of translation preinitiation complex"/>
    <property type="evidence" value="ECO:0007669"/>
    <property type="project" value="InterPro"/>
</dbReference>
<sequence>MKSLGFSPQLSGALTTSSSEGYDCLSRPALRLQHSRRHLGTQSNMFKKKPNIKPLAPLRSSDRRKIADQIIRDFDIEVPGNVEEQGDKIHEASPALSLGGLRNSLMPENALSARFSTTAGPELKQVSGTVYAGTHPGEEQRILWFKIEERLIPTVYTLWRHPQLVPLLYTPEIVLKKLRSGAPLMTPGLARGPPFPSKAIKDSIVAIASLDKPSVPMVVGICEIDVASLQEVKGAKGHAVRGEHWDGDEIWAWSPAGKPGGSAPERIEGWDVDTTDASLRGGVEHLTIEDDDDDDAEGGVSLNQEPEQHTRLGSRNDFVEGEDARPYEVVGEEDKELSTKDIDDAFWKAFIYGVHHHRNTHKSDPRQGLNFPINQSLVISNFVLPYLPIYSPAQAASLHIKKTSWKNAKKFIKALDKQKLLKSKDRDGGECVVLDIDFDDEIFTSFKPYKLPTKDTPGAESGGGGGGKSIAAGDSPSDDSIGQKLQKINLFRPKEAFSPVFEASSASVKALYLPTEIRPIIASYIESENLISDKNKRLVNLDPILANAVFDGNSSLDREVIAKGSVPRDALIDRMLQACSPFWVILRNNETRETVKAKSGNAPKIQITLETRSGNKTVTKLSGVEVFHINPQPLAEELQKACASSTSVGQLMGSSPKKPVQEIMVQGPQKDAVVKALEKRGVNRHWIEVLDKTKGKKK</sequence>
<dbReference type="InterPro" id="IPR036885">
    <property type="entry name" value="SWIB_MDM2_dom_sf"/>
</dbReference>
<dbReference type="GO" id="GO:0003743">
    <property type="term" value="F:translation initiation factor activity"/>
    <property type="evidence" value="ECO:0007669"/>
    <property type="project" value="InterPro"/>
</dbReference>
<proteinExistence type="predicted"/>
<dbReference type="Pfam" id="PF26291">
    <property type="entry name" value="SWIB_eIF2D"/>
    <property type="match status" value="1"/>
</dbReference>
<evidence type="ECO:0000259" key="2">
    <source>
        <dbReference type="PROSITE" id="PS50296"/>
    </source>
</evidence>
<dbReference type="PROSITE" id="PS50296">
    <property type="entry name" value="SUI1"/>
    <property type="match status" value="1"/>
</dbReference>
<organism evidence="3 4">
    <name type="scientific">Letharia columbiana</name>
    <dbReference type="NCBI Taxonomy" id="112416"/>
    <lineage>
        <taxon>Eukaryota</taxon>
        <taxon>Fungi</taxon>
        <taxon>Dikarya</taxon>
        <taxon>Ascomycota</taxon>
        <taxon>Pezizomycotina</taxon>
        <taxon>Lecanoromycetes</taxon>
        <taxon>OSLEUM clade</taxon>
        <taxon>Lecanoromycetidae</taxon>
        <taxon>Lecanorales</taxon>
        <taxon>Lecanorineae</taxon>
        <taxon>Parmeliaceae</taxon>
        <taxon>Letharia</taxon>
    </lineage>
</organism>
<feature type="domain" description="SUI1" evidence="2">
    <location>
        <begin position="605"/>
        <end position="681"/>
    </location>
</feature>
<dbReference type="CDD" id="cd11608">
    <property type="entry name" value="eIF2D_C"/>
    <property type="match status" value="1"/>
</dbReference>
<dbReference type="SUPFAM" id="SSF47592">
    <property type="entry name" value="SWIB/MDM2 domain"/>
    <property type="match status" value="1"/>
</dbReference>
<dbReference type="InterPro" id="IPR058886">
    <property type="entry name" value="SWIB_eIF2D"/>
</dbReference>
<accession>A0A8H6FDQ6</accession>
<feature type="region of interest" description="Disordered" evidence="1">
    <location>
        <begin position="35"/>
        <end position="54"/>
    </location>
</feature>
<dbReference type="Proteomes" id="UP000578531">
    <property type="component" value="Unassembled WGS sequence"/>
</dbReference>
<dbReference type="Pfam" id="PF01253">
    <property type="entry name" value="SUI1"/>
    <property type="match status" value="1"/>
</dbReference>
<feature type="region of interest" description="Disordered" evidence="1">
    <location>
        <begin position="1"/>
        <end position="20"/>
    </location>
</feature>
<keyword evidence="4" id="KW-1185">Reference proteome</keyword>
<dbReference type="InterPro" id="IPR039757">
    <property type="entry name" value="EIF2D"/>
</dbReference>
<comment type="caution">
    <text evidence="3">The sequence shown here is derived from an EMBL/GenBank/DDBJ whole genome shotgun (WGS) entry which is preliminary data.</text>
</comment>
<dbReference type="InterPro" id="IPR036877">
    <property type="entry name" value="SUI1_dom_sf"/>
</dbReference>